<evidence type="ECO:0000259" key="5">
    <source>
        <dbReference type="Pfam" id="PF00535"/>
    </source>
</evidence>
<reference evidence="6" key="1">
    <citation type="submission" date="2022-09" db="EMBL/GenBank/DDBJ databases">
        <title>Characterization of three MwoI isoschizomers from sequenced genome and metagenomes.</title>
        <authorList>
            <person name="Fomenkov A."/>
            <person name="Xu S.Y."/>
            <person name="Roberts R.J."/>
        </authorList>
    </citation>
    <scope>NUCLEOTIDE SEQUENCE</scope>
    <source>
        <strain evidence="6">DSM 2970</strain>
    </source>
</reference>
<proteinExistence type="inferred from homology"/>
<dbReference type="GeneID" id="75106356"/>
<accession>A0A9E7RWA2</accession>
<dbReference type="RefSeq" id="WP_261599809.1">
    <property type="nucleotide sequence ID" value="NZ_CP104550.1"/>
</dbReference>
<dbReference type="InterPro" id="IPR029044">
    <property type="entry name" value="Nucleotide-diphossugar_trans"/>
</dbReference>
<dbReference type="PANTHER" id="PTHR43179">
    <property type="entry name" value="RHAMNOSYLTRANSFERASE WBBL"/>
    <property type="match status" value="1"/>
</dbReference>
<sequence>MKVSAVVVTFNRKELLIECLEALRRQTRPLDALYIIDNASTDGTEELLGKEGYLNGSMENLHDGGVIKVNYIRLPKNTGGAGGFHEGVRRAYSDGYDWIWLMDDDAEPLPESLERLLDYESDGVAALANLKVGIDGMPQVIHRGFFDFNSFRWVVRPINPEINDECIKIDHASFVGILINSESIGKVGFPREDFFLHYDDVEYCLRLRGTGDIILVTGSRILHKDAAWDNLEKKRFLWKEVSMVPYEKLWLRYYGLRNHTWLRKRNMNPLLFYIFLLRAIPLSLLGQIISMDNVIKRCRFILSAYYDGIRGNFNNEKPKKQLYE</sequence>
<feature type="transmembrane region" description="Helical" evidence="4">
    <location>
        <begin position="270"/>
        <end position="289"/>
    </location>
</feature>
<dbReference type="GO" id="GO:0016757">
    <property type="term" value="F:glycosyltransferase activity"/>
    <property type="evidence" value="ECO:0007669"/>
    <property type="project" value="UniProtKB-KW"/>
</dbReference>
<evidence type="ECO:0000256" key="3">
    <source>
        <dbReference type="ARBA" id="ARBA00022679"/>
    </source>
</evidence>
<gene>
    <name evidence="6" type="ORF">N5910_03850</name>
</gene>
<dbReference type="Pfam" id="PF00535">
    <property type="entry name" value="Glycos_transf_2"/>
    <property type="match status" value="1"/>
</dbReference>
<dbReference type="PANTHER" id="PTHR43179:SF12">
    <property type="entry name" value="GALACTOFURANOSYLTRANSFERASE GLFT2"/>
    <property type="match status" value="1"/>
</dbReference>
<keyword evidence="4" id="KW-0812">Transmembrane</keyword>
<keyword evidence="4" id="KW-1133">Transmembrane helix</keyword>
<dbReference type="Proteomes" id="UP001065373">
    <property type="component" value="Chromosome"/>
</dbReference>
<dbReference type="InterPro" id="IPR001173">
    <property type="entry name" value="Glyco_trans_2-like"/>
</dbReference>
<dbReference type="Gene3D" id="3.90.550.10">
    <property type="entry name" value="Spore Coat Polysaccharide Biosynthesis Protein SpsA, Chain A"/>
    <property type="match status" value="1"/>
</dbReference>
<keyword evidence="3" id="KW-0808">Transferase</keyword>
<protein>
    <submittedName>
        <fullName evidence="6">Glycosyltransferase family 2 protein</fullName>
    </submittedName>
</protein>
<dbReference type="AlphaFoldDB" id="A0A9E7RWA2"/>
<evidence type="ECO:0000313" key="6">
    <source>
        <dbReference type="EMBL" id="UXH32428.1"/>
    </source>
</evidence>
<organism evidence="6">
    <name type="scientific">Methanothermobacter wolfeii</name>
    <name type="common">Methanobacterium wolfei</name>
    <dbReference type="NCBI Taxonomy" id="145261"/>
    <lineage>
        <taxon>Archaea</taxon>
        <taxon>Methanobacteriati</taxon>
        <taxon>Methanobacteriota</taxon>
        <taxon>Methanomada group</taxon>
        <taxon>Methanobacteria</taxon>
        <taxon>Methanobacteriales</taxon>
        <taxon>Methanobacteriaceae</taxon>
        <taxon>Methanothermobacter</taxon>
    </lineage>
</organism>
<name>A0A9E7RWA2_METWO</name>
<keyword evidence="4" id="KW-0472">Membrane</keyword>
<evidence type="ECO:0000256" key="1">
    <source>
        <dbReference type="ARBA" id="ARBA00006739"/>
    </source>
</evidence>
<dbReference type="CDD" id="cd04185">
    <property type="entry name" value="GT_2_like_b"/>
    <property type="match status" value="1"/>
</dbReference>
<evidence type="ECO:0000256" key="2">
    <source>
        <dbReference type="ARBA" id="ARBA00022676"/>
    </source>
</evidence>
<keyword evidence="2" id="KW-0328">Glycosyltransferase</keyword>
<feature type="domain" description="Glycosyltransferase 2-like" evidence="5">
    <location>
        <begin position="4"/>
        <end position="124"/>
    </location>
</feature>
<evidence type="ECO:0000256" key="4">
    <source>
        <dbReference type="SAM" id="Phobius"/>
    </source>
</evidence>
<dbReference type="SUPFAM" id="SSF53448">
    <property type="entry name" value="Nucleotide-diphospho-sugar transferases"/>
    <property type="match status" value="1"/>
</dbReference>
<dbReference type="EMBL" id="CP104550">
    <property type="protein sequence ID" value="UXH32428.1"/>
    <property type="molecule type" value="Genomic_DNA"/>
</dbReference>
<comment type="similarity">
    <text evidence="1">Belongs to the glycosyltransferase 2 family.</text>
</comment>